<dbReference type="InterPro" id="IPR008983">
    <property type="entry name" value="Tumour_necrosis_fac-like_dom"/>
</dbReference>
<evidence type="ECO:0000256" key="3">
    <source>
        <dbReference type="ARBA" id="ARBA00022530"/>
    </source>
</evidence>
<dbReference type="Proteomes" id="UP000261380">
    <property type="component" value="Unplaced"/>
</dbReference>
<dbReference type="STRING" id="32473.ENSXCOP00000004849"/>
<dbReference type="Ensembl" id="ENSXCOT00000004907.1">
    <property type="protein sequence ID" value="ENSXCOP00000004849.1"/>
    <property type="gene ID" value="ENSXCOG00000003802.1"/>
</dbReference>
<evidence type="ECO:0000313" key="8">
    <source>
        <dbReference type="Ensembl" id="ENSXCOP00000004849.1"/>
    </source>
</evidence>
<keyword evidence="3" id="KW-0272">Extracellular matrix</keyword>
<evidence type="ECO:0000256" key="2">
    <source>
        <dbReference type="ARBA" id="ARBA00022525"/>
    </source>
</evidence>
<evidence type="ECO:0000256" key="5">
    <source>
        <dbReference type="ARBA" id="ARBA00023157"/>
    </source>
</evidence>
<evidence type="ECO:0000256" key="1">
    <source>
        <dbReference type="ARBA" id="ARBA00004498"/>
    </source>
</evidence>
<evidence type="ECO:0000313" key="9">
    <source>
        <dbReference type="Proteomes" id="UP000261380"/>
    </source>
</evidence>
<dbReference type="AlphaFoldDB" id="A0A3B5LAF7"/>
<dbReference type="GeneTree" id="ENSGT00940000170913"/>
<reference evidence="8" key="1">
    <citation type="submission" date="2025-08" db="UniProtKB">
        <authorList>
            <consortium name="Ensembl"/>
        </authorList>
    </citation>
    <scope>IDENTIFICATION</scope>
</reference>
<reference evidence="8" key="2">
    <citation type="submission" date="2025-09" db="UniProtKB">
        <authorList>
            <consortium name="Ensembl"/>
        </authorList>
    </citation>
    <scope>IDENTIFICATION</scope>
</reference>
<keyword evidence="2" id="KW-0964">Secreted</keyword>
<dbReference type="SUPFAM" id="SSF49842">
    <property type="entry name" value="TNF-like"/>
    <property type="match status" value="1"/>
</dbReference>
<feature type="compositionally biased region" description="Gly residues" evidence="6">
    <location>
        <begin position="664"/>
        <end position="676"/>
    </location>
</feature>
<evidence type="ECO:0000256" key="6">
    <source>
        <dbReference type="SAM" id="MobiDB-lite"/>
    </source>
</evidence>
<accession>A0A3B5LAF7</accession>
<evidence type="ECO:0000259" key="7">
    <source>
        <dbReference type="PROSITE" id="PS51041"/>
    </source>
</evidence>
<feature type="compositionally biased region" description="Basic and acidic residues" evidence="6">
    <location>
        <begin position="677"/>
        <end position="686"/>
    </location>
</feature>
<keyword evidence="5" id="KW-1015">Disulfide bond</keyword>
<organism evidence="8 9">
    <name type="scientific">Xiphophorus couchianus</name>
    <name type="common">Monterrey platyfish</name>
    <dbReference type="NCBI Taxonomy" id="32473"/>
    <lineage>
        <taxon>Eukaryota</taxon>
        <taxon>Metazoa</taxon>
        <taxon>Chordata</taxon>
        <taxon>Craniata</taxon>
        <taxon>Vertebrata</taxon>
        <taxon>Euteleostomi</taxon>
        <taxon>Actinopterygii</taxon>
        <taxon>Neopterygii</taxon>
        <taxon>Teleostei</taxon>
        <taxon>Neoteleostei</taxon>
        <taxon>Acanthomorphata</taxon>
        <taxon>Ovalentaria</taxon>
        <taxon>Atherinomorphae</taxon>
        <taxon>Cyprinodontiformes</taxon>
        <taxon>Poeciliidae</taxon>
        <taxon>Poeciliinae</taxon>
        <taxon>Xiphophorus</taxon>
    </lineage>
</organism>
<keyword evidence="9" id="KW-1185">Reference proteome</keyword>
<dbReference type="GO" id="GO:0005576">
    <property type="term" value="C:extracellular region"/>
    <property type="evidence" value="ECO:0007669"/>
    <property type="project" value="UniProtKB-SubCell"/>
</dbReference>
<evidence type="ECO:0000256" key="4">
    <source>
        <dbReference type="ARBA" id="ARBA00022729"/>
    </source>
</evidence>
<feature type="region of interest" description="Disordered" evidence="6">
    <location>
        <begin position="535"/>
        <end position="573"/>
    </location>
</feature>
<comment type="subcellular location">
    <subcellularLocation>
        <location evidence="1">Secreted</location>
        <location evidence="1">Extracellular space</location>
        <location evidence="1">Extracellular matrix</location>
    </subcellularLocation>
</comment>
<sequence length="808" mass="90053">AFVRKSVQLVAEECKTWRHVQNQSPCPRESPGCQRAMYRLRPGCQKQKEVTTLVWRCCPGHGGPNCDQEARYESGSVSEPVPREVRLGPCGCEKLLCKHEAPGLDLPTGRRFLEGVVLPYPDVPAALPVPDMMALVLSQLHPILEGFNRSLERLHHHVGALSQDVAEMKVSRRGVEPQEEEDAEEKLESNLDGMFQEIGNVRRQIQEWRSDTESRLNSHGHNQEAFYSNHFKSLNHVCLQALNATQAGMKLDRDRTPEDHQLSSQRPADNTALWDAITRLDNMVVNNTDLDITSADGQQMALQLKNLEKLINQTARKSQILFMETGLEVEKSKVTVEQLVEQLVVNLTRYEKDLRENTKDVDNLYKDFHNLNPTKDCKCSDLNAAVTRLERGVANVTQLANQNRLELEENSEVGGAPWGGVSDWEPAVEVLGLHRRVKQSMALEQNRTRTLDLGLAQLSGSVSALQDEDVQLDQQVKTLSTSFQSLLQDAIRHSDVLQLLLGEEVLEFLEWPLQDQEAHSVPALQEQLRQLQERLRSREEAELQEPGAGRNSGAPLRENQRLPQAERGAADSLRDLERKVEQQEQRLVRAEERSCSCSSSAAPPAGREAALQVEVLWLRRGLEEHLKVFKNVFSNAEVLAASGDTLQLDRLLELTKRRDRKRGGGGGGRKGGGGERGGQRSRRDSPGELIPSSQSGVSVLFVGGSDRTVRFGPGQDSRLFTAPLDGLYLFMFTLDLRPGSAHILLRRGQERGGAPVTLLQRQVEGAGPVSGSGLLMLQQGEQVRLQVRAEWAESESNLLAVLLLQPTT</sequence>
<name>A0A3B5LAF7_9TELE</name>
<dbReference type="InterPro" id="IPR011489">
    <property type="entry name" value="EMI_domain"/>
</dbReference>
<proteinExistence type="predicted"/>
<dbReference type="PANTHER" id="PTHR15427">
    <property type="entry name" value="EMILIN ELASTIN MICROFIBRIL INTERFACE-LOCATED PROTEIN ELASTIN MICROFIBRIL INTERFACER"/>
    <property type="match status" value="1"/>
</dbReference>
<keyword evidence="4" id="KW-0732">Signal</keyword>
<dbReference type="PROSITE" id="PS51041">
    <property type="entry name" value="EMI"/>
    <property type="match status" value="1"/>
</dbReference>
<feature type="region of interest" description="Disordered" evidence="6">
    <location>
        <begin position="657"/>
        <end position="693"/>
    </location>
</feature>
<dbReference type="PANTHER" id="PTHR15427:SF40">
    <property type="entry name" value="MULTIMERIN-2 PRECURSOR"/>
    <property type="match status" value="1"/>
</dbReference>
<feature type="domain" description="EMI" evidence="7">
    <location>
        <begin position="1"/>
        <end position="68"/>
    </location>
</feature>
<dbReference type="Gene3D" id="2.60.120.40">
    <property type="match status" value="1"/>
</dbReference>
<dbReference type="InterPro" id="IPR050392">
    <property type="entry name" value="Collagen/C1q_domain"/>
</dbReference>
<protein>
    <recommendedName>
        <fullName evidence="7">EMI domain-containing protein</fullName>
    </recommendedName>
</protein>